<comment type="function">
    <text evidence="8">Mediates influx of magnesium ions.</text>
</comment>
<evidence type="ECO:0000256" key="5">
    <source>
        <dbReference type="ARBA" id="ARBA00022692"/>
    </source>
</evidence>
<proteinExistence type="inferred from homology"/>
<dbReference type="GO" id="GO:0000287">
    <property type="term" value="F:magnesium ion binding"/>
    <property type="evidence" value="ECO:0007669"/>
    <property type="project" value="TreeGrafter"/>
</dbReference>
<keyword evidence="5 8" id="KW-0812">Transmembrane</keyword>
<evidence type="ECO:0000256" key="2">
    <source>
        <dbReference type="ARBA" id="ARBA00009765"/>
    </source>
</evidence>
<dbReference type="GO" id="GO:0050897">
    <property type="term" value="F:cobalt ion binding"/>
    <property type="evidence" value="ECO:0007669"/>
    <property type="project" value="TreeGrafter"/>
</dbReference>
<keyword evidence="3 8" id="KW-0813">Transport</keyword>
<dbReference type="InterPro" id="IPR002523">
    <property type="entry name" value="MgTranspt_CorA/ZnTranspt_ZntB"/>
</dbReference>
<keyword evidence="4 8" id="KW-1003">Cell membrane</keyword>
<dbReference type="GO" id="GO:0015087">
    <property type="term" value="F:cobalt ion transmembrane transporter activity"/>
    <property type="evidence" value="ECO:0007669"/>
    <property type="project" value="UniProtKB-UniRule"/>
</dbReference>
<gene>
    <name evidence="8 9" type="primary">corA</name>
    <name evidence="9" type="ORF">E2626_12670</name>
</gene>
<comment type="caution">
    <text evidence="9">The sequence shown here is derived from an EMBL/GenBank/DDBJ whole genome shotgun (WGS) entry which is preliminary data.</text>
</comment>
<dbReference type="Gene3D" id="1.20.58.340">
    <property type="entry name" value="Magnesium transport protein CorA, transmembrane region"/>
    <property type="match status" value="2"/>
</dbReference>
<evidence type="ECO:0000256" key="7">
    <source>
        <dbReference type="ARBA" id="ARBA00023136"/>
    </source>
</evidence>
<dbReference type="RefSeq" id="WP_134382142.1">
    <property type="nucleotide sequence ID" value="NZ_SORX01000007.1"/>
</dbReference>
<dbReference type="EMBL" id="SORX01000007">
    <property type="protein sequence ID" value="TFE00327.1"/>
    <property type="molecule type" value="Genomic_DNA"/>
</dbReference>
<dbReference type="InterPro" id="IPR004488">
    <property type="entry name" value="Mg/Co-transport_prot_CorA"/>
</dbReference>
<dbReference type="FunFam" id="1.20.58.340:FF:000012">
    <property type="entry name" value="Magnesium transport protein CorA"/>
    <property type="match status" value="1"/>
</dbReference>
<comment type="subcellular location">
    <subcellularLocation>
        <location evidence="1">Cell membrane</location>
        <topology evidence="1">Multi-pass membrane protein</topology>
    </subcellularLocation>
    <subcellularLocation>
        <location evidence="8">Membrane</location>
        <topology evidence="8">Multi-pass membrane protein</topology>
    </subcellularLocation>
</comment>
<protein>
    <recommendedName>
        <fullName evidence="8">Magnesium transport protein CorA</fullName>
    </recommendedName>
</protein>
<feature type="transmembrane region" description="Helical" evidence="8">
    <location>
        <begin position="256"/>
        <end position="279"/>
    </location>
</feature>
<evidence type="ECO:0000313" key="10">
    <source>
        <dbReference type="Proteomes" id="UP000297776"/>
    </source>
</evidence>
<accession>A0A4Y8LID9</accession>
<organism evidence="9 10">
    <name type="scientific">Jeotgalibacillus salarius</name>
    <dbReference type="NCBI Taxonomy" id="546023"/>
    <lineage>
        <taxon>Bacteria</taxon>
        <taxon>Bacillati</taxon>
        <taxon>Bacillota</taxon>
        <taxon>Bacilli</taxon>
        <taxon>Bacillales</taxon>
        <taxon>Caryophanaceae</taxon>
        <taxon>Jeotgalibacillus</taxon>
    </lineage>
</organism>
<dbReference type="GO" id="GO:0005886">
    <property type="term" value="C:plasma membrane"/>
    <property type="evidence" value="ECO:0007669"/>
    <property type="project" value="UniProtKB-SubCell"/>
</dbReference>
<keyword evidence="8" id="KW-0406">Ion transport</keyword>
<evidence type="ECO:0000256" key="1">
    <source>
        <dbReference type="ARBA" id="ARBA00004651"/>
    </source>
</evidence>
<comment type="similarity">
    <text evidence="2 8">Belongs to the CorA metal ion transporter (MIT) (TC 1.A.35) family.</text>
</comment>
<dbReference type="InterPro" id="IPR045861">
    <property type="entry name" value="CorA_cytoplasmic_dom"/>
</dbReference>
<dbReference type="OrthoDB" id="9803416at2"/>
<reference evidence="9 10" key="1">
    <citation type="submission" date="2019-03" db="EMBL/GenBank/DDBJ databases">
        <authorList>
            <person name="Yang Y."/>
        </authorList>
    </citation>
    <scope>NUCLEOTIDE SEQUENCE [LARGE SCALE GENOMIC DNA]</scope>
    <source>
        <strain evidence="9 10">ASL-1</strain>
    </source>
</reference>
<dbReference type="CDD" id="cd12831">
    <property type="entry name" value="TmCorA-like_u2"/>
    <property type="match status" value="1"/>
</dbReference>
<sequence length="333" mass="39241">MIRVMGMTIGGTLNQYETIKDARKAKLHWMWVDFSKPTEREGKELSRTFSFHPLAIEDCVEKGYQRPKFDSYQQYIFLVLHHLTKDTYEAEEIDVFVNEKLIVTWHYDQLSLIDDIWDRQLSGNALSGEQSPVGLLHSILDVTVDDYFPSVYGIEDVLNRIEEKTDENSSRDLMDGLFDVRHDMQKLRRSLVPTRDLLYRLLNGTNVALTKDQQLYFSDVYDHVIKLTEMLESYREFSSDIRDNYISVSSDKMNNIMMTLTVITTIFMPLSFLAGLYGMNFVYIPELEFQYGYFVLLGVMLFIATVMFMIFRKIGWLQFSKSKKKKRKRIFKR</sequence>
<dbReference type="Gene3D" id="3.30.460.20">
    <property type="entry name" value="CorA soluble domain-like"/>
    <property type="match status" value="1"/>
</dbReference>
<keyword evidence="10" id="KW-1185">Reference proteome</keyword>
<evidence type="ECO:0000256" key="3">
    <source>
        <dbReference type="ARBA" id="ARBA00022448"/>
    </source>
</evidence>
<evidence type="ECO:0000256" key="4">
    <source>
        <dbReference type="ARBA" id="ARBA00022475"/>
    </source>
</evidence>
<dbReference type="SUPFAM" id="SSF144083">
    <property type="entry name" value="Magnesium transport protein CorA, transmembrane region"/>
    <property type="match status" value="1"/>
</dbReference>
<dbReference type="NCBIfam" id="TIGR00383">
    <property type="entry name" value="corA"/>
    <property type="match status" value="1"/>
</dbReference>
<dbReference type="Pfam" id="PF01544">
    <property type="entry name" value="CorA"/>
    <property type="match status" value="1"/>
</dbReference>
<dbReference type="InterPro" id="IPR045863">
    <property type="entry name" value="CorA_TM1_TM2"/>
</dbReference>
<name>A0A4Y8LID9_9BACL</name>
<keyword evidence="8" id="KW-0460">Magnesium</keyword>
<dbReference type="SUPFAM" id="SSF143865">
    <property type="entry name" value="CorA soluble domain-like"/>
    <property type="match status" value="1"/>
</dbReference>
<dbReference type="GO" id="GO:0015095">
    <property type="term" value="F:magnesium ion transmembrane transporter activity"/>
    <property type="evidence" value="ECO:0007669"/>
    <property type="project" value="UniProtKB-UniRule"/>
</dbReference>
<feature type="transmembrane region" description="Helical" evidence="8">
    <location>
        <begin position="291"/>
        <end position="311"/>
    </location>
</feature>
<evidence type="ECO:0000256" key="6">
    <source>
        <dbReference type="ARBA" id="ARBA00022989"/>
    </source>
</evidence>
<dbReference type="PANTHER" id="PTHR46494:SF1">
    <property type="entry name" value="CORA FAMILY METAL ION TRANSPORTER (EUROFUNG)"/>
    <property type="match status" value="1"/>
</dbReference>
<keyword evidence="6 8" id="KW-1133">Transmembrane helix</keyword>
<dbReference type="AlphaFoldDB" id="A0A4Y8LID9"/>
<keyword evidence="7 8" id="KW-0472">Membrane</keyword>
<dbReference type="Proteomes" id="UP000297776">
    <property type="component" value="Unassembled WGS sequence"/>
</dbReference>
<evidence type="ECO:0000256" key="8">
    <source>
        <dbReference type="RuleBase" id="RU362010"/>
    </source>
</evidence>
<dbReference type="PANTHER" id="PTHR46494">
    <property type="entry name" value="CORA FAMILY METAL ION TRANSPORTER (EUROFUNG)"/>
    <property type="match status" value="1"/>
</dbReference>
<evidence type="ECO:0000313" key="9">
    <source>
        <dbReference type="EMBL" id="TFE00327.1"/>
    </source>
</evidence>